<dbReference type="Proteomes" id="UP001205910">
    <property type="component" value="Unassembled WGS sequence"/>
</dbReference>
<dbReference type="AlphaFoldDB" id="A0ABD7MPI7"/>
<dbReference type="KEGG" id="cun:Cul210932_1937"/>
<dbReference type="InterPro" id="IPR050583">
    <property type="entry name" value="Mycobacterial_A85_antigen"/>
</dbReference>
<keyword evidence="1" id="KW-0732">Signal</keyword>
<evidence type="ECO:0000256" key="1">
    <source>
        <dbReference type="SAM" id="SignalP"/>
    </source>
</evidence>
<dbReference type="PANTHER" id="PTHR48098:SF1">
    <property type="entry name" value="DIACYLGLYCEROL ACYLTRANSFERASE_MYCOLYLTRANSFERASE AG85A"/>
    <property type="match status" value="1"/>
</dbReference>
<dbReference type="Gene3D" id="3.40.50.1820">
    <property type="entry name" value="alpha/beta hydrolase"/>
    <property type="match status" value="1"/>
</dbReference>
<sequence>MKLSRSLGVAVLCTALVVTQSPAHASSTSSAPVSSSANSIVASLTAAIANSPSSSDTTISNAARLAQSLGLPSVRIPSAFGSSDSEYPLPTNPNITKAEVLSRTVEPTIPNLERWVVASPAMQRNVEVVVRVAKDTSVPSPVLYLLDGIGAMRNPGWVREGGLHPALGDQNVSVVMPTQALASLYSDWLTDDPALGHLKWETFITKELTKLVEDPAQKLNFNGKRAIGGLSMGAIGAVHIANQNPDLFKGVFGISGCYSTQEPVGRLTTKLVVESRGGNVNNMWGPDGSELWKRHDVPSNPEGLRNMAVYLASADGGVLPSDLEHAASRPFYELPVAVALEQGTLHCTKLLDSAMRARGMNHQVVDLLQGGVHDWPLFNRQLRPAWDAIKGVLY</sequence>
<dbReference type="KEGG" id="cuq:Cul210931_1828"/>
<reference evidence="3 4" key="1">
    <citation type="submission" date="2018-06" db="EMBL/GenBank/DDBJ databases">
        <authorList>
            <consortium name="Pathogen Informatics"/>
            <person name="Doyle S."/>
        </authorList>
    </citation>
    <scope>NUCLEOTIDE SEQUENCE [LARGE SCALE GENOMIC DNA]</scope>
    <source>
        <strain evidence="3 4">NCTC7908</strain>
    </source>
</reference>
<protein>
    <submittedName>
        <fullName evidence="3">Corynomycolyl transferase</fullName>
        <ecNumber evidence="3">2.3.1.-</ecNumber>
    </submittedName>
</protein>
<dbReference type="InterPro" id="IPR000801">
    <property type="entry name" value="Esterase-like"/>
</dbReference>
<accession>A0ABD7MPI7</accession>
<evidence type="ECO:0000313" key="3">
    <source>
        <dbReference type="EMBL" id="SQG49800.1"/>
    </source>
</evidence>
<dbReference type="Pfam" id="PF00756">
    <property type="entry name" value="Esterase"/>
    <property type="match status" value="1"/>
</dbReference>
<dbReference type="EMBL" id="BQFK01000004">
    <property type="protein sequence ID" value="GJJ43500.1"/>
    <property type="molecule type" value="Genomic_DNA"/>
</dbReference>
<dbReference type="Proteomes" id="UP000248741">
    <property type="component" value="Chromosome 1"/>
</dbReference>
<keyword evidence="3" id="KW-0012">Acyltransferase</keyword>
<dbReference type="InterPro" id="IPR029058">
    <property type="entry name" value="AB_hydrolase_fold"/>
</dbReference>
<organism evidence="3 4">
    <name type="scientific">Corynebacterium ulcerans</name>
    <dbReference type="NCBI Taxonomy" id="65058"/>
    <lineage>
        <taxon>Bacteria</taxon>
        <taxon>Bacillati</taxon>
        <taxon>Actinomycetota</taxon>
        <taxon>Actinomycetes</taxon>
        <taxon>Mycobacteriales</taxon>
        <taxon>Corynebacteriaceae</taxon>
        <taxon>Corynebacterium</taxon>
    </lineage>
</organism>
<evidence type="ECO:0000313" key="5">
    <source>
        <dbReference type="Proteomes" id="UP001205910"/>
    </source>
</evidence>
<feature type="signal peptide" evidence="1">
    <location>
        <begin position="1"/>
        <end position="25"/>
    </location>
</feature>
<dbReference type="PANTHER" id="PTHR48098">
    <property type="entry name" value="ENTEROCHELIN ESTERASE-RELATED"/>
    <property type="match status" value="1"/>
</dbReference>
<proteinExistence type="predicted"/>
<reference evidence="2 5" key="2">
    <citation type="submission" date="2021-11" db="EMBL/GenBank/DDBJ databases">
        <title>Whole genome sequences of diphtheriae toxin producing Corynebacterium ulcerans isolates from cats in Osaka, Japan.</title>
        <authorList>
            <person name="Umeda K."/>
            <person name="Hirai Y."/>
        </authorList>
    </citation>
    <scope>NUCLEOTIDE SEQUENCE [LARGE SCALE GENOMIC DNA]</scope>
    <source>
        <strain evidence="2 5">12109B-1</strain>
    </source>
</reference>
<dbReference type="GO" id="GO:0016746">
    <property type="term" value="F:acyltransferase activity"/>
    <property type="evidence" value="ECO:0007669"/>
    <property type="project" value="UniProtKB-KW"/>
</dbReference>
<name>A0ABD7MPI7_CORUL</name>
<keyword evidence="3" id="KW-0808">Transferase</keyword>
<evidence type="ECO:0000313" key="4">
    <source>
        <dbReference type="Proteomes" id="UP000248741"/>
    </source>
</evidence>
<gene>
    <name evidence="3" type="primary">fbpA</name>
    <name evidence="2" type="ORF">CULCOIPH005_16890</name>
    <name evidence="3" type="ORF">NCTC7908_00015</name>
</gene>
<feature type="chain" id="PRO_5044728094" evidence="1">
    <location>
        <begin position="26"/>
        <end position="394"/>
    </location>
</feature>
<dbReference type="EMBL" id="LS483400">
    <property type="protein sequence ID" value="SQG49800.1"/>
    <property type="molecule type" value="Genomic_DNA"/>
</dbReference>
<dbReference type="RefSeq" id="WP_014836766.1">
    <property type="nucleotide sequence ID" value="NZ_AP019663.1"/>
</dbReference>
<dbReference type="SUPFAM" id="SSF53474">
    <property type="entry name" value="alpha/beta-Hydrolases"/>
    <property type="match status" value="1"/>
</dbReference>
<evidence type="ECO:0000313" key="2">
    <source>
        <dbReference type="EMBL" id="GJJ43500.1"/>
    </source>
</evidence>
<dbReference type="EC" id="2.3.1.-" evidence="3"/>